<evidence type="ECO:0000313" key="3">
    <source>
        <dbReference type="Proteomes" id="UP001583177"/>
    </source>
</evidence>
<evidence type="ECO:0000313" key="2">
    <source>
        <dbReference type="EMBL" id="KAL1855796.1"/>
    </source>
</evidence>
<dbReference type="InterPro" id="IPR057678">
    <property type="entry name" value="DUF7918"/>
</dbReference>
<proteinExistence type="predicted"/>
<reference evidence="2 3" key="1">
    <citation type="journal article" date="2024" name="IMA Fungus">
        <title>IMA Genome - F19 : A genome assembly and annotation guide to empower mycologists, including annotated draft genome sequences of Ceratocystis pirilliformis, Diaporthe australafricana, Fusarium ophioides, Paecilomyces lecythidis, and Sporothrix stenoceras.</title>
        <authorList>
            <person name="Aylward J."/>
            <person name="Wilson A.M."/>
            <person name="Visagie C.M."/>
            <person name="Spraker J."/>
            <person name="Barnes I."/>
            <person name="Buitendag C."/>
            <person name="Ceriani C."/>
            <person name="Del Mar Angel L."/>
            <person name="du Plessis D."/>
            <person name="Fuchs T."/>
            <person name="Gasser K."/>
            <person name="Kramer D."/>
            <person name="Li W."/>
            <person name="Munsamy K."/>
            <person name="Piso A."/>
            <person name="Price J.L."/>
            <person name="Sonnekus B."/>
            <person name="Thomas C."/>
            <person name="van der Nest A."/>
            <person name="van Dijk A."/>
            <person name="van Heerden A."/>
            <person name="van Vuuren N."/>
            <person name="Yilmaz N."/>
            <person name="Duong T.A."/>
            <person name="van der Merwe N.A."/>
            <person name="Wingfield M.J."/>
            <person name="Wingfield B.D."/>
        </authorList>
    </citation>
    <scope>NUCLEOTIDE SEQUENCE [LARGE SCALE GENOMIC DNA]</scope>
    <source>
        <strain evidence="2 3">CMW 18300</strain>
    </source>
</reference>
<organism evidence="2 3">
    <name type="scientific">Diaporthe australafricana</name>
    <dbReference type="NCBI Taxonomy" id="127596"/>
    <lineage>
        <taxon>Eukaryota</taxon>
        <taxon>Fungi</taxon>
        <taxon>Dikarya</taxon>
        <taxon>Ascomycota</taxon>
        <taxon>Pezizomycotina</taxon>
        <taxon>Sordariomycetes</taxon>
        <taxon>Sordariomycetidae</taxon>
        <taxon>Diaporthales</taxon>
        <taxon>Diaporthaceae</taxon>
        <taxon>Diaporthe</taxon>
    </lineage>
</organism>
<dbReference type="Pfam" id="PF25534">
    <property type="entry name" value="DUF7918"/>
    <property type="match status" value="1"/>
</dbReference>
<dbReference type="EMBL" id="JAWRVE010000127">
    <property type="protein sequence ID" value="KAL1855796.1"/>
    <property type="molecule type" value="Genomic_DNA"/>
</dbReference>
<protein>
    <recommendedName>
        <fullName evidence="1">DUF7918 domain-containing protein</fullName>
    </recommendedName>
</protein>
<dbReference type="PANTHER" id="PTHR36223:SF1">
    <property type="entry name" value="TRANSCRIPTION ELONGATION FACTOR EAF N-TERMINAL DOMAIN-CONTAINING PROTEIN"/>
    <property type="match status" value="1"/>
</dbReference>
<comment type="caution">
    <text evidence="2">The sequence shown here is derived from an EMBL/GenBank/DDBJ whole genome shotgun (WGS) entry which is preliminary data.</text>
</comment>
<sequence>MAIIEELGLEVKVKVNGSTAAEYPDEEPDADDNSQGTCSRYVESVDNAAFFVQAGVLPGPKGPKTSQEWFSRSQNHALSFTVAIDGGHAVEAVLVDQNSGPRRLEGIRNTADKTMRKFRFAPVSIVDDATKTRVATDTKVAQDLGLIRVCVHRVIVKTRNLHRSPLTEPELATDRLSLAEKALKGKAISHGTTLSDPIKCNDKRCDVEYVDPGASPLAVFYFKYRSKEALQQLLIITRPRSLSIESDVENLSPDEIRRLARERLSQMKGNKKRAIAVKNEDDAEVPKSGRPFKLVRIEGGKKAIDLTGDD</sequence>
<feature type="domain" description="DUF7918" evidence="1">
    <location>
        <begin position="8"/>
        <end position="238"/>
    </location>
</feature>
<accession>A0ABR3W8Y9</accession>
<evidence type="ECO:0000259" key="1">
    <source>
        <dbReference type="Pfam" id="PF25534"/>
    </source>
</evidence>
<name>A0ABR3W8Y9_9PEZI</name>
<dbReference type="Proteomes" id="UP001583177">
    <property type="component" value="Unassembled WGS sequence"/>
</dbReference>
<keyword evidence="3" id="KW-1185">Reference proteome</keyword>
<gene>
    <name evidence="2" type="ORF">Daus18300_010971</name>
</gene>
<dbReference type="PANTHER" id="PTHR36223">
    <property type="entry name" value="BETA-LACTAMASE-TYPE TRANSPEPTIDASE FOLD DOMAIN CONTAINING PROTEIN"/>
    <property type="match status" value="1"/>
</dbReference>